<accession>A0ABR1YCM7</accession>
<evidence type="ECO:0000256" key="1">
    <source>
        <dbReference type="SAM" id="MobiDB-lite"/>
    </source>
</evidence>
<feature type="signal peptide" evidence="2">
    <location>
        <begin position="1"/>
        <end position="16"/>
    </location>
</feature>
<dbReference type="Proteomes" id="UP001492380">
    <property type="component" value="Unassembled WGS sequence"/>
</dbReference>
<gene>
    <name evidence="3" type="ORF">HDK90DRAFT_514380</name>
</gene>
<feature type="region of interest" description="Disordered" evidence="1">
    <location>
        <begin position="118"/>
        <end position="145"/>
    </location>
</feature>
<organism evidence="3 4">
    <name type="scientific">Phyllosticta capitalensis</name>
    <dbReference type="NCBI Taxonomy" id="121624"/>
    <lineage>
        <taxon>Eukaryota</taxon>
        <taxon>Fungi</taxon>
        <taxon>Dikarya</taxon>
        <taxon>Ascomycota</taxon>
        <taxon>Pezizomycotina</taxon>
        <taxon>Dothideomycetes</taxon>
        <taxon>Dothideomycetes incertae sedis</taxon>
        <taxon>Botryosphaeriales</taxon>
        <taxon>Phyllostictaceae</taxon>
        <taxon>Phyllosticta</taxon>
    </lineage>
</organism>
<keyword evidence="4" id="KW-1185">Reference proteome</keyword>
<protein>
    <submittedName>
        <fullName evidence="3">Uncharacterized protein</fullName>
    </submittedName>
</protein>
<feature type="compositionally biased region" description="Basic and acidic residues" evidence="1">
    <location>
        <begin position="118"/>
        <end position="131"/>
    </location>
</feature>
<evidence type="ECO:0000313" key="4">
    <source>
        <dbReference type="Proteomes" id="UP001492380"/>
    </source>
</evidence>
<evidence type="ECO:0000313" key="3">
    <source>
        <dbReference type="EMBL" id="KAK8225931.1"/>
    </source>
</evidence>
<name>A0ABR1YCM7_9PEZI</name>
<evidence type="ECO:0000256" key="2">
    <source>
        <dbReference type="SAM" id="SignalP"/>
    </source>
</evidence>
<dbReference type="EMBL" id="JBBWRZ010000011">
    <property type="protein sequence ID" value="KAK8225931.1"/>
    <property type="molecule type" value="Genomic_DNA"/>
</dbReference>
<keyword evidence="2" id="KW-0732">Signal</keyword>
<feature type="chain" id="PRO_5045908972" evidence="2">
    <location>
        <begin position="17"/>
        <end position="208"/>
    </location>
</feature>
<comment type="caution">
    <text evidence="3">The sequence shown here is derived from an EMBL/GenBank/DDBJ whole genome shotgun (WGS) entry which is preliminary data.</text>
</comment>
<sequence length="208" mass="22397">MKWILPSVALLGLAAALPSAQEDSKKKEKGGGSSGGGETNIISAEKVKDFDYRVGLETLNGETRYVAWVGGQPVCNAKTTIGKGDTAWCTRDTLIQYQGQYIKVRFYNCEALNPHSQVSDEEKTCPKKEQDSDPTNGESDKCMRQKGGDKIQGVYLKLLDANGGEDSKYPDVLCGDLRETFQCGPALVVTRLQCSPPSRGGAKANGGQ</sequence>
<reference evidence="3 4" key="1">
    <citation type="submission" date="2024-04" db="EMBL/GenBank/DDBJ databases">
        <title>Phyllosticta paracitricarpa is synonymous to the EU quarantine fungus P. citricarpa based on phylogenomic analyses.</title>
        <authorList>
            <consortium name="Lawrence Berkeley National Laboratory"/>
            <person name="Van Ingen-Buijs V.A."/>
            <person name="Van Westerhoven A.C."/>
            <person name="Haridas S."/>
            <person name="Skiadas P."/>
            <person name="Martin F."/>
            <person name="Groenewald J.Z."/>
            <person name="Crous P.W."/>
            <person name="Seidl M.F."/>
        </authorList>
    </citation>
    <scope>NUCLEOTIDE SEQUENCE [LARGE SCALE GENOMIC DNA]</scope>
    <source>
        <strain evidence="3 4">CBS 123374</strain>
    </source>
</reference>
<proteinExistence type="predicted"/>